<feature type="transmembrane region" description="Helical" evidence="9">
    <location>
        <begin position="560"/>
        <end position="580"/>
    </location>
</feature>
<feature type="compositionally biased region" description="Basic and acidic residues" evidence="8">
    <location>
        <begin position="74"/>
        <end position="86"/>
    </location>
</feature>
<dbReference type="InterPro" id="IPR044880">
    <property type="entry name" value="NCX_ion-bd_dom_sf"/>
</dbReference>
<dbReference type="GO" id="GO:0012505">
    <property type="term" value="C:endomembrane system"/>
    <property type="evidence" value="ECO:0007669"/>
    <property type="project" value="UniProtKB-SubCell"/>
</dbReference>
<keyword evidence="5 9" id="KW-1133">Transmembrane helix</keyword>
<keyword evidence="3" id="KW-0813">Transport</keyword>
<dbReference type="InterPro" id="IPR004713">
    <property type="entry name" value="CaH_exchang"/>
</dbReference>
<evidence type="ECO:0000256" key="4">
    <source>
        <dbReference type="ARBA" id="ARBA00022692"/>
    </source>
</evidence>
<feature type="region of interest" description="Disordered" evidence="8">
    <location>
        <begin position="1"/>
        <end position="87"/>
    </location>
</feature>
<evidence type="ECO:0000256" key="1">
    <source>
        <dbReference type="ARBA" id="ARBA00004127"/>
    </source>
</evidence>
<keyword evidence="7 9" id="KW-0472">Membrane</keyword>
<keyword evidence="12" id="KW-1185">Reference proteome</keyword>
<feature type="transmembrane region" description="Helical" evidence="9">
    <location>
        <begin position="254"/>
        <end position="277"/>
    </location>
</feature>
<dbReference type="Gene3D" id="1.20.1420.30">
    <property type="entry name" value="NCX, central ion-binding region"/>
    <property type="match status" value="2"/>
</dbReference>
<organism evidence="11 12">
    <name type="scientific">Coprinopsis marcescibilis</name>
    <name type="common">Agaric fungus</name>
    <name type="synonym">Psathyrella marcescibilis</name>
    <dbReference type="NCBI Taxonomy" id="230819"/>
    <lineage>
        <taxon>Eukaryota</taxon>
        <taxon>Fungi</taxon>
        <taxon>Dikarya</taxon>
        <taxon>Basidiomycota</taxon>
        <taxon>Agaricomycotina</taxon>
        <taxon>Agaricomycetes</taxon>
        <taxon>Agaricomycetidae</taxon>
        <taxon>Agaricales</taxon>
        <taxon>Agaricineae</taxon>
        <taxon>Psathyrellaceae</taxon>
        <taxon>Coprinopsis</taxon>
    </lineage>
</organism>
<evidence type="ECO:0000256" key="7">
    <source>
        <dbReference type="ARBA" id="ARBA00023136"/>
    </source>
</evidence>
<evidence type="ECO:0000256" key="8">
    <source>
        <dbReference type="SAM" id="MobiDB-lite"/>
    </source>
</evidence>
<evidence type="ECO:0000256" key="9">
    <source>
        <dbReference type="SAM" id="Phobius"/>
    </source>
</evidence>
<feature type="transmembrane region" description="Helical" evidence="9">
    <location>
        <begin position="162"/>
        <end position="183"/>
    </location>
</feature>
<dbReference type="Pfam" id="PF01699">
    <property type="entry name" value="Na_Ca_ex"/>
    <property type="match status" value="2"/>
</dbReference>
<evidence type="ECO:0000256" key="3">
    <source>
        <dbReference type="ARBA" id="ARBA00022448"/>
    </source>
</evidence>
<keyword evidence="6" id="KW-0406">Ion transport</keyword>
<evidence type="ECO:0000313" key="12">
    <source>
        <dbReference type="Proteomes" id="UP000307440"/>
    </source>
</evidence>
<feature type="transmembrane region" description="Helical" evidence="9">
    <location>
        <begin position="289"/>
        <end position="311"/>
    </location>
</feature>
<comment type="subcellular location">
    <subcellularLocation>
        <location evidence="1">Endomembrane system</location>
        <topology evidence="1">Multi-pass membrane protein</topology>
    </subcellularLocation>
</comment>
<dbReference type="GO" id="GO:0000329">
    <property type="term" value="C:fungal-type vacuole membrane"/>
    <property type="evidence" value="ECO:0007669"/>
    <property type="project" value="TreeGrafter"/>
</dbReference>
<evidence type="ECO:0000313" key="11">
    <source>
        <dbReference type="EMBL" id="TFK26082.1"/>
    </source>
</evidence>
<dbReference type="STRING" id="230819.A0A5C3KZC9"/>
<feature type="transmembrane region" description="Helical" evidence="9">
    <location>
        <begin position="323"/>
        <end position="345"/>
    </location>
</feature>
<dbReference type="GO" id="GO:0015369">
    <property type="term" value="F:calcium:proton antiporter activity"/>
    <property type="evidence" value="ECO:0007669"/>
    <property type="project" value="TreeGrafter"/>
</dbReference>
<dbReference type="PANTHER" id="PTHR31503:SF20">
    <property type="entry name" value="CA(2+)_H(+) EXCHANGER, PUTATIVE (EUROFUNG)-RELATED"/>
    <property type="match status" value="1"/>
</dbReference>
<feature type="transmembrane region" description="Helical" evidence="9">
    <location>
        <begin position="429"/>
        <end position="449"/>
    </location>
</feature>
<feature type="transmembrane region" description="Helical" evidence="9">
    <location>
        <begin position="189"/>
        <end position="209"/>
    </location>
</feature>
<proteinExistence type="inferred from homology"/>
<evidence type="ECO:0000259" key="10">
    <source>
        <dbReference type="Pfam" id="PF01699"/>
    </source>
</evidence>
<dbReference type="AlphaFoldDB" id="A0A5C3KZC9"/>
<dbReference type="EMBL" id="ML210178">
    <property type="protein sequence ID" value="TFK26082.1"/>
    <property type="molecule type" value="Genomic_DNA"/>
</dbReference>
<reference evidence="11 12" key="1">
    <citation type="journal article" date="2019" name="Nat. Ecol. Evol.">
        <title>Megaphylogeny resolves global patterns of mushroom evolution.</title>
        <authorList>
            <person name="Varga T."/>
            <person name="Krizsan K."/>
            <person name="Foldi C."/>
            <person name="Dima B."/>
            <person name="Sanchez-Garcia M."/>
            <person name="Sanchez-Ramirez S."/>
            <person name="Szollosi G.J."/>
            <person name="Szarkandi J.G."/>
            <person name="Papp V."/>
            <person name="Albert L."/>
            <person name="Andreopoulos W."/>
            <person name="Angelini C."/>
            <person name="Antonin V."/>
            <person name="Barry K.W."/>
            <person name="Bougher N.L."/>
            <person name="Buchanan P."/>
            <person name="Buyck B."/>
            <person name="Bense V."/>
            <person name="Catcheside P."/>
            <person name="Chovatia M."/>
            <person name="Cooper J."/>
            <person name="Damon W."/>
            <person name="Desjardin D."/>
            <person name="Finy P."/>
            <person name="Geml J."/>
            <person name="Haridas S."/>
            <person name="Hughes K."/>
            <person name="Justo A."/>
            <person name="Karasinski D."/>
            <person name="Kautmanova I."/>
            <person name="Kiss B."/>
            <person name="Kocsube S."/>
            <person name="Kotiranta H."/>
            <person name="LaButti K.M."/>
            <person name="Lechner B.E."/>
            <person name="Liimatainen K."/>
            <person name="Lipzen A."/>
            <person name="Lukacs Z."/>
            <person name="Mihaltcheva S."/>
            <person name="Morgado L.N."/>
            <person name="Niskanen T."/>
            <person name="Noordeloos M.E."/>
            <person name="Ohm R.A."/>
            <person name="Ortiz-Santana B."/>
            <person name="Ovrebo C."/>
            <person name="Racz N."/>
            <person name="Riley R."/>
            <person name="Savchenko A."/>
            <person name="Shiryaev A."/>
            <person name="Soop K."/>
            <person name="Spirin V."/>
            <person name="Szebenyi C."/>
            <person name="Tomsovsky M."/>
            <person name="Tulloss R.E."/>
            <person name="Uehling J."/>
            <person name="Grigoriev I.V."/>
            <person name="Vagvolgyi C."/>
            <person name="Papp T."/>
            <person name="Martin F.M."/>
            <person name="Miettinen O."/>
            <person name="Hibbett D.S."/>
            <person name="Nagy L.G."/>
        </authorList>
    </citation>
    <scope>NUCLEOTIDE SEQUENCE [LARGE SCALE GENOMIC DNA]</scope>
    <source>
        <strain evidence="11 12">CBS 121175</strain>
    </source>
</reference>
<dbReference type="PANTHER" id="PTHR31503">
    <property type="entry name" value="VACUOLAR CALCIUM ION TRANSPORTER"/>
    <property type="match status" value="1"/>
</dbReference>
<gene>
    <name evidence="11" type="ORF">FA15DRAFT_667761</name>
</gene>
<accession>A0A5C3KZC9</accession>
<evidence type="ECO:0000256" key="5">
    <source>
        <dbReference type="ARBA" id="ARBA00022989"/>
    </source>
</evidence>
<comment type="similarity">
    <text evidence="2">Belongs to the Ca(2+):cation antiporter (CaCA) (TC 2.A.19) family.</text>
</comment>
<feature type="transmembrane region" description="Helical" evidence="9">
    <location>
        <begin position="503"/>
        <end position="526"/>
    </location>
</feature>
<feature type="domain" description="Sodium/calcium exchanger membrane region" evidence="10">
    <location>
        <begin position="434"/>
        <end position="577"/>
    </location>
</feature>
<feature type="transmembrane region" description="Helical" evidence="9">
    <location>
        <begin position="469"/>
        <end position="491"/>
    </location>
</feature>
<dbReference type="InterPro" id="IPR004837">
    <property type="entry name" value="NaCa_Exmemb"/>
</dbReference>
<dbReference type="GO" id="GO:0006874">
    <property type="term" value="P:intracellular calcium ion homeostasis"/>
    <property type="evidence" value="ECO:0007669"/>
    <property type="project" value="TreeGrafter"/>
</dbReference>
<keyword evidence="4 9" id="KW-0812">Transmembrane</keyword>
<dbReference type="OrthoDB" id="1699231at2759"/>
<name>A0A5C3KZC9_COPMA</name>
<feature type="domain" description="Sodium/calcium exchanger membrane region" evidence="10">
    <location>
        <begin position="189"/>
        <end position="347"/>
    </location>
</feature>
<evidence type="ECO:0000256" key="2">
    <source>
        <dbReference type="ARBA" id="ARBA00008170"/>
    </source>
</evidence>
<feature type="transmembrane region" description="Helical" evidence="9">
    <location>
        <begin position="532"/>
        <end position="553"/>
    </location>
</feature>
<feature type="transmembrane region" description="Helical" evidence="9">
    <location>
        <begin position="221"/>
        <end position="242"/>
    </location>
</feature>
<sequence>MVESTFSTSENAQSASARATRSLPIADDDDEPPSSGPKQNGHPQITPHHSSDDNSSQIPPVKVRDTFDPESEPEEKIDIEQGDPKNGHAVYGHAATTTTLADEDKVEVNRGADLPRRRSRIRPKKPWYMRFALSKKSRLRTLFTPTHELGPRPTYMESVKAALFYSYLNILLAFIPVSWAMYYTDQNPTLIFVFSCLAIIPLAALLGLGTEQIALRTSQSVGGLLNATLGNVVEMIIGAIALKKCELELTQSSLLGGLLSNLLLVLGCAFLVGGYRFQQSEFQASVAQLNSSLLIVAVISFFIPTAFHVYLEDRLEDGTELDFLLRLSHGSAVIMLVVYLAYLYFQFYSHNHLFLDMDAQSSGSSSSSSNSSIRTNRSTRSNLNFNGHGHSAVMLEVPADPNPLFGSRISLASALESHTQPSDIEYLKLNLPSALGLLGIVTALVYFTADHLVASLEGLIANNPSVSKKWITLIVIPIVGNAAEYATAVLVASKGKFNLSMSVAVGSCIQIAFFVIPILVLVAWGIGKPLTLLFDPLETFVLFFSVLVVKFTVEDGKSHWLNGLALISVYTLIALSFWGFPDTPRLIQGQPLPCF</sequence>
<evidence type="ECO:0000256" key="6">
    <source>
        <dbReference type="ARBA" id="ARBA00023065"/>
    </source>
</evidence>
<protein>
    <submittedName>
        <fullName evidence="11">Calcium ion transporter</fullName>
    </submittedName>
</protein>
<dbReference type="Proteomes" id="UP000307440">
    <property type="component" value="Unassembled WGS sequence"/>
</dbReference>
<feature type="compositionally biased region" description="Polar residues" evidence="8">
    <location>
        <begin position="1"/>
        <end position="19"/>
    </location>
</feature>